<dbReference type="InterPro" id="IPR036093">
    <property type="entry name" value="NAC_dom_sf"/>
</dbReference>
<dbReference type="SUPFAM" id="SSF101941">
    <property type="entry name" value="NAC domain"/>
    <property type="match status" value="1"/>
</dbReference>
<accession>A0A1D1Z0V1</accession>
<dbReference type="PANTHER" id="PTHR31719">
    <property type="entry name" value="NAC TRANSCRIPTION FACTOR 56"/>
    <property type="match status" value="1"/>
</dbReference>
<feature type="domain" description="NAC" evidence="5">
    <location>
        <begin position="9"/>
        <end position="149"/>
    </location>
</feature>
<gene>
    <name evidence="6" type="primary">NAC029_1</name>
    <name evidence="6" type="ORF">g.122301</name>
</gene>
<dbReference type="PROSITE" id="PS51005">
    <property type="entry name" value="NAC"/>
    <property type="match status" value="1"/>
</dbReference>
<name>A0A1D1Z0V1_9ARAE</name>
<dbReference type="Pfam" id="PF02365">
    <property type="entry name" value="NAM"/>
    <property type="match status" value="1"/>
</dbReference>
<dbReference type="GO" id="GO:0006355">
    <property type="term" value="P:regulation of DNA-templated transcription"/>
    <property type="evidence" value="ECO:0007669"/>
    <property type="project" value="InterPro"/>
</dbReference>
<organism evidence="6">
    <name type="scientific">Anthurium amnicola</name>
    <dbReference type="NCBI Taxonomy" id="1678845"/>
    <lineage>
        <taxon>Eukaryota</taxon>
        <taxon>Viridiplantae</taxon>
        <taxon>Streptophyta</taxon>
        <taxon>Embryophyta</taxon>
        <taxon>Tracheophyta</taxon>
        <taxon>Spermatophyta</taxon>
        <taxon>Magnoliopsida</taxon>
        <taxon>Liliopsida</taxon>
        <taxon>Araceae</taxon>
        <taxon>Pothoideae</taxon>
        <taxon>Potheae</taxon>
        <taxon>Anthurium</taxon>
    </lineage>
</organism>
<sequence length="389" mass="43759">MFPLGSTSSPSSIEDYWTDEEIMMFLVRRRSGDPLPSNVLTEVNPFIFDPCNAPDNIWYLCNWKEPISSKGEREIRNTSSGYWKEGRDLKIFTGSQTVGRKVTWEFFRGPSPSGNKTDWMMFEYKLEKKELQATDKAQDFNSLYRVQHIKHMPALEESQNPVSLDDADGDYIQSVLLRMLEQEEENIDLLESTYGSQGSLAVCNRSLEDSRPNHSAELHAACDFPSGDFLELKDLYDAESSSSSDNSSCLSRSSDAYFDSEALLRDLETENVQIVEERHTEQKFSISRSLRTDRVVIKPPSQSSMQNSGADLLMVGDIPSSPAPGRGPQPVSSVSVLPLNRHDGASRHHQDSMEFNLSLKRAGTSQGSVTNRVGRIAKLGKKYFCFASY</sequence>
<evidence type="ECO:0000256" key="4">
    <source>
        <dbReference type="ARBA" id="ARBA00023242"/>
    </source>
</evidence>
<evidence type="ECO:0000259" key="5">
    <source>
        <dbReference type="PROSITE" id="PS51005"/>
    </source>
</evidence>
<dbReference type="EMBL" id="GDJX01007454">
    <property type="protein sequence ID" value="JAT60482.1"/>
    <property type="molecule type" value="Transcribed_RNA"/>
</dbReference>
<evidence type="ECO:0000256" key="2">
    <source>
        <dbReference type="ARBA" id="ARBA00023125"/>
    </source>
</evidence>
<proteinExistence type="predicted"/>
<dbReference type="InterPro" id="IPR003441">
    <property type="entry name" value="NAC-dom"/>
</dbReference>
<evidence type="ECO:0000256" key="3">
    <source>
        <dbReference type="ARBA" id="ARBA00023163"/>
    </source>
</evidence>
<evidence type="ECO:0000256" key="1">
    <source>
        <dbReference type="ARBA" id="ARBA00023015"/>
    </source>
</evidence>
<reference evidence="6" key="1">
    <citation type="submission" date="2015-07" db="EMBL/GenBank/DDBJ databases">
        <title>Transcriptome Assembly of Anthurium amnicola.</title>
        <authorList>
            <person name="Suzuki J."/>
        </authorList>
    </citation>
    <scope>NUCLEOTIDE SEQUENCE</scope>
</reference>
<dbReference type="PANTHER" id="PTHR31719:SF43">
    <property type="entry name" value="NAC TRANSCRIPTION FACTOR 56"/>
    <property type="match status" value="1"/>
</dbReference>
<protein>
    <submittedName>
        <fullName evidence="6">NAC domain-containing protein 29</fullName>
    </submittedName>
</protein>
<dbReference type="AlphaFoldDB" id="A0A1D1Z0V1"/>
<keyword evidence="4" id="KW-0539">Nucleus</keyword>
<keyword evidence="1" id="KW-0805">Transcription regulation</keyword>
<dbReference type="GO" id="GO:0003677">
    <property type="term" value="F:DNA binding"/>
    <property type="evidence" value="ECO:0007669"/>
    <property type="project" value="UniProtKB-KW"/>
</dbReference>
<keyword evidence="3" id="KW-0804">Transcription</keyword>
<evidence type="ECO:0000313" key="6">
    <source>
        <dbReference type="EMBL" id="JAT60482.1"/>
    </source>
</evidence>
<dbReference type="Gene3D" id="2.170.150.80">
    <property type="entry name" value="NAC domain"/>
    <property type="match status" value="1"/>
</dbReference>
<keyword evidence="2" id="KW-0238">DNA-binding</keyword>